<name>A0AAU6W3C6_9VIRU</name>
<feature type="transmembrane region" description="Helical" evidence="1">
    <location>
        <begin position="121"/>
        <end position="142"/>
    </location>
</feature>
<accession>A0AAU6W3C6</accession>
<reference evidence="2" key="1">
    <citation type="journal article" date="2024" name="J. Gen. Virol.">
        <title>Novel phages of Pseudomonas syringae unveil numerous potential auxiliary metabolic genes.</title>
        <authorList>
            <person name="Feltin C."/>
            <person name="Garneau J.R."/>
            <person name="Morris C.E."/>
            <person name="Berard A."/>
            <person name="Torres-Barcelo C."/>
        </authorList>
    </citation>
    <scope>NUCLEOTIDE SEQUENCE</scope>
</reference>
<evidence type="ECO:0000313" key="2">
    <source>
        <dbReference type="EMBL" id="XAI71150.1"/>
    </source>
</evidence>
<keyword evidence="1" id="KW-0472">Membrane</keyword>
<sequence>MLIDTQLTPEARALEARYLKESLKAGDQIIALEDAFYDNGKHSQRRGDVAMVNNPRMNGIVGCHGLTGEAYNGSPLKGLGTALNDGTYRRATPDDPGYHGTIEEFELYLSGQLKWERRQSFWFGVVALMALGALALTHLHAIGL</sequence>
<proteinExistence type="predicted"/>
<evidence type="ECO:0000256" key="1">
    <source>
        <dbReference type="SAM" id="Phobius"/>
    </source>
</evidence>
<dbReference type="EMBL" id="PP179332">
    <property type="protein sequence ID" value="XAI71150.1"/>
    <property type="molecule type" value="Genomic_DNA"/>
</dbReference>
<keyword evidence="1" id="KW-1133">Transmembrane helix</keyword>
<protein>
    <submittedName>
        <fullName evidence="2">Uncharacterized protein</fullName>
    </submittedName>
</protein>
<organism evidence="2">
    <name type="scientific">Pseudomonas phage Cygsa01</name>
    <dbReference type="NCBI Taxonomy" id="3138529"/>
    <lineage>
        <taxon>Viruses</taxon>
    </lineage>
</organism>
<gene>
    <name evidence="2" type="ORF">Cygsa01_00104</name>
</gene>
<keyword evidence="1" id="KW-0812">Transmembrane</keyword>